<dbReference type="PANTHER" id="PTHR11741:SF0">
    <property type="entry name" value="ELONGATION FACTOR TS, MITOCHONDRIAL"/>
    <property type="match status" value="1"/>
</dbReference>
<dbReference type="FunFam" id="1.10.286.20:FF:000001">
    <property type="entry name" value="Elongation factor Ts"/>
    <property type="match status" value="1"/>
</dbReference>
<gene>
    <name evidence="6 10" type="primary">tsf</name>
    <name evidence="10" type="ORF">PIG85_04640</name>
</gene>
<proteinExistence type="inferred from homology"/>
<comment type="subcellular location">
    <subcellularLocation>
        <location evidence="6 8">Cytoplasm</location>
    </subcellularLocation>
</comment>
<dbReference type="CDD" id="cd14275">
    <property type="entry name" value="UBA_EF-Ts"/>
    <property type="match status" value="1"/>
</dbReference>
<dbReference type="AlphaFoldDB" id="A0AB38XRI9"/>
<evidence type="ECO:0000256" key="2">
    <source>
        <dbReference type="ARBA" id="ARBA00016956"/>
    </source>
</evidence>
<dbReference type="GO" id="GO:0003746">
    <property type="term" value="F:translation elongation factor activity"/>
    <property type="evidence" value="ECO:0007669"/>
    <property type="project" value="UniProtKB-UniRule"/>
</dbReference>
<comment type="similarity">
    <text evidence="1 6 7">Belongs to the EF-Ts family.</text>
</comment>
<evidence type="ECO:0000256" key="3">
    <source>
        <dbReference type="ARBA" id="ARBA00022768"/>
    </source>
</evidence>
<reference evidence="10" key="1">
    <citation type="submission" date="2023-01" db="EMBL/GenBank/DDBJ databases">
        <title>Comparative Genomic Analysis of the Clinically-Derived Winkia Strain NY0527 Provides Evidence into the Taxonomic Reassignment of Winkia neuii and Characterizes Their Virulence Traits.</title>
        <authorList>
            <person name="Cai X."/>
            <person name="Peng Y."/>
            <person name="Li M."/>
            <person name="Qiu Y."/>
            <person name="Wang Y."/>
            <person name="Xu L."/>
            <person name="Hou Q."/>
        </authorList>
    </citation>
    <scope>NUCLEOTIDE SEQUENCE</scope>
    <source>
        <strain evidence="10">NY0527</strain>
    </source>
</reference>
<evidence type="ECO:0000259" key="9">
    <source>
        <dbReference type="Pfam" id="PF00889"/>
    </source>
</evidence>
<dbReference type="Proteomes" id="UP001211044">
    <property type="component" value="Chromosome"/>
</dbReference>
<feature type="region of interest" description="Involved in Mg(2+) ion dislocation from EF-Tu" evidence="6">
    <location>
        <begin position="85"/>
        <end position="88"/>
    </location>
</feature>
<dbReference type="Gene3D" id="3.30.479.20">
    <property type="entry name" value="Elongation factor Ts, dimerisation domain"/>
    <property type="match status" value="2"/>
</dbReference>
<dbReference type="HAMAP" id="MF_00050">
    <property type="entry name" value="EF_Ts"/>
    <property type="match status" value="1"/>
</dbReference>
<keyword evidence="3 6" id="KW-0251">Elongation factor</keyword>
<protein>
    <recommendedName>
        <fullName evidence="2 6">Elongation factor Ts</fullName>
        <shortName evidence="6">EF-Ts</shortName>
    </recommendedName>
</protein>
<evidence type="ECO:0000256" key="8">
    <source>
        <dbReference type="RuleBase" id="RU000643"/>
    </source>
</evidence>
<dbReference type="InterPro" id="IPR018101">
    <property type="entry name" value="Transl_elong_Ts_CS"/>
</dbReference>
<dbReference type="Pfam" id="PF00889">
    <property type="entry name" value="EF_TS"/>
    <property type="match status" value="1"/>
</dbReference>
<evidence type="ECO:0000313" key="11">
    <source>
        <dbReference type="Proteomes" id="UP001211044"/>
    </source>
</evidence>
<evidence type="ECO:0000256" key="7">
    <source>
        <dbReference type="RuleBase" id="RU000642"/>
    </source>
</evidence>
<evidence type="ECO:0000256" key="1">
    <source>
        <dbReference type="ARBA" id="ARBA00005532"/>
    </source>
</evidence>
<dbReference type="Gene3D" id="1.10.8.10">
    <property type="entry name" value="DNA helicase RuvA subunit, C-terminal domain"/>
    <property type="match status" value="1"/>
</dbReference>
<dbReference type="InterPro" id="IPR009060">
    <property type="entry name" value="UBA-like_sf"/>
</dbReference>
<dbReference type="PANTHER" id="PTHR11741">
    <property type="entry name" value="ELONGATION FACTOR TS"/>
    <property type="match status" value="1"/>
</dbReference>
<evidence type="ECO:0000256" key="4">
    <source>
        <dbReference type="ARBA" id="ARBA00022917"/>
    </source>
</evidence>
<dbReference type="SUPFAM" id="SSF54713">
    <property type="entry name" value="Elongation factor Ts (EF-Ts), dimerisation domain"/>
    <property type="match status" value="1"/>
</dbReference>
<comment type="function">
    <text evidence="5 6 7">Associates with the EF-Tu.GDP complex and induces the exchange of GDP to GTP. It remains bound to the aminoacyl-tRNA.EF-Tu.GTP complex up to the GTP hydrolysis stage on the ribosome.</text>
</comment>
<feature type="domain" description="Translation elongation factor EFTs/EF1B dimerisation" evidence="9">
    <location>
        <begin position="76"/>
        <end position="279"/>
    </location>
</feature>
<evidence type="ECO:0000256" key="5">
    <source>
        <dbReference type="ARBA" id="ARBA00025453"/>
    </source>
</evidence>
<evidence type="ECO:0000256" key="6">
    <source>
        <dbReference type="HAMAP-Rule" id="MF_00050"/>
    </source>
</evidence>
<dbReference type="InterPro" id="IPR036402">
    <property type="entry name" value="EF-Ts_dimer_sf"/>
</dbReference>
<sequence>MAKNYTTADIKSLREETGAGMLDVKKALDEANGDHDEALKIIRLKGLKSISKREDRSASAGLVLAHIADVDGSQVGVMVEVNSETDFVAKNQKFIDFANEVLEAAVESGATNAEELLAAKAEEGTVKDKVDAIAAVIGEKIEVSRMARVEAPKVTKYMHYSNPDLPPQVGVLVGTDDAAEQIAHDVAMHIAAYQPDYLSESDVPAEDLEKERQTLTELTINEGKPEKIVPKIVEGRMKSFYKDHCLLDQDYAKDPKHTVGQIVEQAGGEVKSFVRFHVGA</sequence>
<dbReference type="PROSITE" id="PS01126">
    <property type="entry name" value="EF_TS_1"/>
    <property type="match status" value="1"/>
</dbReference>
<dbReference type="FunFam" id="1.10.8.10:FF:000001">
    <property type="entry name" value="Elongation factor Ts"/>
    <property type="match status" value="1"/>
</dbReference>
<organism evidence="10 11">
    <name type="scientific">Winkia neuii subsp. anitrata</name>
    <dbReference type="NCBI Taxonomy" id="29318"/>
    <lineage>
        <taxon>Bacteria</taxon>
        <taxon>Bacillati</taxon>
        <taxon>Actinomycetota</taxon>
        <taxon>Actinomycetes</taxon>
        <taxon>Actinomycetales</taxon>
        <taxon>Actinomycetaceae</taxon>
        <taxon>Winkia</taxon>
    </lineage>
</organism>
<dbReference type="GO" id="GO:0005737">
    <property type="term" value="C:cytoplasm"/>
    <property type="evidence" value="ECO:0007669"/>
    <property type="project" value="UniProtKB-SubCell"/>
</dbReference>
<dbReference type="RefSeq" id="WP_004806283.1">
    <property type="nucleotide sequence ID" value="NZ_CP116394.1"/>
</dbReference>
<evidence type="ECO:0000313" key="10">
    <source>
        <dbReference type="EMBL" id="WCE46940.1"/>
    </source>
</evidence>
<dbReference type="InterPro" id="IPR014039">
    <property type="entry name" value="Transl_elong_EFTs/EF1B_dimer"/>
</dbReference>
<dbReference type="SUPFAM" id="SSF46934">
    <property type="entry name" value="UBA-like"/>
    <property type="match status" value="1"/>
</dbReference>
<accession>A0AB38XRI9</accession>
<dbReference type="EMBL" id="CP116394">
    <property type="protein sequence ID" value="WCE46940.1"/>
    <property type="molecule type" value="Genomic_DNA"/>
</dbReference>
<keyword evidence="4 6" id="KW-0648">Protein biosynthesis</keyword>
<keyword evidence="6" id="KW-0963">Cytoplasm</keyword>
<dbReference type="InterPro" id="IPR001816">
    <property type="entry name" value="Transl_elong_EFTs/EF1B"/>
</dbReference>
<dbReference type="NCBIfam" id="TIGR00116">
    <property type="entry name" value="tsf"/>
    <property type="match status" value="1"/>
</dbReference>
<name>A0AB38XRI9_9ACTO</name>
<dbReference type="Gene3D" id="1.10.286.20">
    <property type="match status" value="1"/>
</dbReference>
<dbReference type="PROSITE" id="PS01127">
    <property type="entry name" value="EF_TS_2"/>
    <property type="match status" value="1"/>
</dbReference>
<dbReference type="KEGG" id="wne:PIG85_04640"/>